<name>A0A916VQT1_9RHOB</name>
<comment type="caution">
    <text evidence="1">The sequence shown here is derived from an EMBL/GenBank/DDBJ whole genome shotgun (WGS) entry which is preliminary data.</text>
</comment>
<keyword evidence="2" id="KW-1185">Reference proteome</keyword>
<organism evidence="1 2">
    <name type="scientific">Neptunicoccus cionae</name>
    <dbReference type="NCBI Taxonomy" id="2035344"/>
    <lineage>
        <taxon>Bacteria</taxon>
        <taxon>Pseudomonadati</taxon>
        <taxon>Pseudomonadota</taxon>
        <taxon>Alphaproteobacteria</taxon>
        <taxon>Rhodobacterales</taxon>
        <taxon>Paracoccaceae</taxon>
        <taxon>Neptunicoccus</taxon>
    </lineage>
</organism>
<dbReference type="Pfam" id="PF11164">
    <property type="entry name" value="DUF2948"/>
    <property type="match status" value="1"/>
</dbReference>
<proteinExistence type="predicted"/>
<protein>
    <recommendedName>
        <fullName evidence="3">DUF2948 domain-containing protein</fullName>
    </recommendedName>
</protein>
<sequence length="159" mass="17144">MAQDAKFEDGAEQPLRLRALDGDDLVAVSAMLQDAVLPVSEMDWQAGKRRFGLLANRFRWEDAEAATVARRKVERVQAVLVVDSVLKVRTSGVDITDKDQVISLLTVTFEPAEDGAGTILLTLAGDGAIALDVECVEVTLKDVTRPYVAPSGKVPSHPS</sequence>
<dbReference type="RefSeq" id="WP_188674218.1">
    <property type="nucleotide sequence ID" value="NZ_BMKA01000002.1"/>
</dbReference>
<dbReference type="InterPro" id="IPR021335">
    <property type="entry name" value="DUF2948"/>
</dbReference>
<reference evidence="1" key="1">
    <citation type="journal article" date="2014" name="Int. J. Syst. Evol. Microbiol.">
        <title>Complete genome sequence of Corynebacterium casei LMG S-19264T (=DSM 44701T), isolated from a smear-ripened cheese.</title>
        <authorList>
            <consortium name="US DOE Joint Genome Institute (JGI-PGF)"/>
            <person name="Walter F."/>
            <person name="Albersmeier A."/>
            <person name="Kalinowski J."/>
            <person name="Ruckert C."/>
        </authorList>
    </citation>
    <scope>NUCLEOTIDE SEQUENCE</scope>
    <source>
        <strain evidence="1">CGMCC 1.15880</strain>
    </source>
</reference>
<gene>
    <name evidence="1" type="ORF">GCM10011498_20350</name>
</gene>
<reference evidence="1" key="2">
    <citation type="submission" date="2020-09" db="EMBL/GenBank/DDBJ databases">
        <authorList>
            <person name="Sun Q."/>
            <person name="Zhou Y."/>
        </authorList>
    </citation>
    <scope>NUCLEOTIDE SEQUENCE</scope>
    <source>
        <strain evidence="1">CGMCC 1.15880</strain>
    </source>
</reference>
<dbReference type="Proteomes" id="UP000628017">
    <property type="component" value="Unassembled WGS sequence"/>
</dbReference>
<dbReference type="AlphaFoldDB" id="A0A916VQT1"/>
<evidence type="ECO:0000313" key="2">
    <source>
        <dbReference type="Proteomes" id="UP000628017"/>
    </source>
</evidence>
<dbReference type="EMBL" id="BMKA01000002">
    <property type="protein sequence ID" value="GGA19394.1"/>
    <property type="molecule type" value="Genomic_DNA"/>
</dbReference>
<evidence type="ECO:0000313" key="1">
    <source>
        <dbReference type="EMBL" id="GGA19394.1"/>
    </source>
</evidence>
<evidence type="ECO:0008006" key="3">
    <source>
        <dbReference type="Google" id="ProtNLM"/>
    </source>
</evidence>
<accession>A0A916VQT1</accession>